<dbReference type="GO" id="GO:0004519">
    <property type="term" value="F:endonuclease activity"/>
    <property type="evidence" value="ECO:0007669"/>
    <property type="project" value="InterPro"/>
</dbReference>
<sequence>THHSGHLQNSWNKYGENNFVFEIIEVVVDENQLVKKEQKHINKNKSYDRKFGYNINPLATSCLGVKRSERTRARIRENHADISGKNNPMYGRKHSKKTKKILSEKKKEMYASGVKPYRLGKTFSCFKFYYNDVFVAEIRGQKQALIFCKKNKLPFQSLCKGKSLWKEWYCERNKKLS</sequence>
<reference evidence="2" key="1">
    <citation type="journal article" date="2015" name="Nature">
        <title>Complex archaea that bridge the gap between prokaryotes and eukaryotes.</title>
        <authorList>
            <person name="Spang A."/>
            <person name="Saw J.H."/>
            <person name="Jorgensen S.L."/>
            <person name="Zaremba-Niedzwiedzka K."/>
            <person name="Martijn J."/>
            <person name="Lind A.E."/>
            <person name="van Eijk R."/>
            <person name="Schleper C."/>
            <person name="Guy L."/>
            <person name="Ettema T.J."/>
        </authorList>
    </citation>
    <scope>NUCLEOTIDE SEQUENCE</scope>
</reference>
<feature type="domain" description="Nuclease associated modular" evidence="1">
    <location>
        <begin position="63"/>
        <end position="79"/>
    </location>
</feature>
<dbReference type="NCBIfam" id="TIGR01453">
    <property type="entry name" value="grpIintron_endo"/>
    <property type="match status" value="1"/>
</dbReference>
<feature type="non-terminal residue" evidence="2">
    <location>
        <position position="1"/>
    </location>
</feature>
<dbReference type="SUPFAM" id="SSF82771">
    <property type="entry name" value="GIY-YIG endonuclease"/>
    <property type="match status" value="1"/>
</dbReference>
<organism evidence="2">
    <name type="scientific">marine sediment metagenome</name>
    <dbReference type="NCBI Taxonomy" id="412755"/>
    <lineage>
        <taxon>unclassified sequences</taxon>
        <taxon>metagenomes</taxon>
        <taxon>ecological metagenomes</taxon>
    </lineage>
</organism>
<dbReference type="InterPro" id="IPR035901">
    <property type="entry name" value="GIY-YIG_endonuc_sf"/>
</dbReference>
<dbReference type="GO" id="GO:0003677">
    <property type="term" value="F:DNA binding"/>
    <property type="evidence" value="ECO:0007669"/>
    <property type="project" value="InterPro"/>
</dbReference>
<dbReference type="InterPro" id="IPR003611">
    <property type="entry name" value="NUMOD3"/>
</dbReference>
<proteinExistence type="predicted"/>
<evidence type="ECO:0000313" key="2">
    <source>
        <dbReference type="EMBL" id="KKM77419.1"/>
    </source>
</evidence>
<dbReference type="SUPFAM" id="SSF64496">
    <property type="entry name" value="DNA-binding domain of intron-encoded endonucleases"/>
    <property type="match status" value="1"/>
</dbReference>
<feature type="domain" description="Nuclease associated modular" evidence="1">
    <location>
        <begin position="90"/>
        <end position="106"/>
    </location>
</feature>
<comment type="caution">
    <text evidence="2">The sequence shown here is derived from an EMBL/GenBank/DDBJ whole genome shotgun (WGS) entry which is preliminary data.</text>
</comment>
<dbReference type="AlphaFoldDB" id="A0A0F9K5Q0"/>
<dbReference type="EMBL" id="LAZR01008644">
    <property type="protein sequence ID" value="KKM77419.1"/>
    <property type="molecule type" value="Genomic_DNA"/>
</dbReference>
<dbReference type="InterPro" id="IPR006350">
    <property type="entry name" value="Intron_endoG1"/>
</dbReference>
<dbReference type="Gene3D" id="3.40.1440.10">
    <property type="entry name" value="GIY-YIG endonuclease"/>
    <property type="match status" value="1"/>
</dbReference>
<protein>
    <recommendedName>
        <fullName evidence="1">Nuclease associated modular domain-containing protein</fullName>
    </recommendedName>
</protein>
<dbReference type="Pfam" id="PF07460">
    <property type="entry name" value="NUMOD3"/>
    <property type="match status" value="1"/>
</dbReference>
<gene>
    <name evidence="2" type="ORF">LCGC14_1370180</name>
</gene>
<evidence type="ECO:0000259" key="1">
    <source>
        <dbReference type="SMART" id="SM00496"/>
    </source>
</evidence>
<accession>A0A0F9K5Q0</accession>
<dbReference type="SMART" id="SM00496">
    <property type="entry name" value="IENR2"/>
    <property type="match status" value="2"/>
</dbReference>
<name>A0A0F9K5Q0_9ZZZZ</name>